<dbReference type="CDD" id="cd00067">
    <property type="entry name" value="GAL4"/>
    <property type="match status" value="1"/>
</dbReference>
<proteinExistence type="predicted"/>
<dbReference type="InterPro" id="IPR021858">
    <property type="entry name" value="Fun_TF"/>
</dbReference>
<evidence type="ECO:0000313" key="9">
    <source>
        <dbReference type="EMBL" id="CVL03743.1"/>
    </source>
</evidence>
<dbReference type="PROSITE" id="PS50048">
    <property type="entry name" value="ZN2_CY6_FUNGAL_2"/>
    <property type="match status" value="1"/>
</dbReference>
<evidence type="ECO:0000256" key="6">
    <source>
        <dbReference type="ARBA" id="ARBA00023242"/>
    </source>
</evidence>
<dbReference type="InterPro" id="IPR052360">
    <property type="entry name" value="Transcr_Regulatory_Proteins"/>
</dbReference>
<gene>
    <name evidence="9" type="ORF">FMAN_15022</name>
</gene>
<dbReference type="Gene3D" id="4.10.240.10">
    <property type="entry name" value="Zn(2)-C6 fungal-type DNA-binding domain"/>
    <property type="match status" value="1"/>
</dbReference>
<keyword evidence="4" id="KW-0238">DNA-binding</keyword>
<dbReference type="GeneID" id="65094265"/>
<feature type="domain" description="Zn(2)-C6 fungal-type" evidence="8">
    <location>
        <begin position="19"/>
        <end position="47"/>
    </location>
</feature>
<comment type="caution">
    <text evidence="9">The sequence shown here is derived from an EMBL/GenBank/DDBJ whole genome shotgun (WGS) entry which is preliminary data.</text>
</comment>
<name>A0A1L7U5U7_FUSMA</name>
<dbReference type="VEuPathDB" id="FungiDB:FMAN_15022"/>
<dbReference type="Pfam" id="PF00172">
    <property type="entry name" value="Zn_clus"/>
    <property type="match status" value="1"/>
</dbReference>
<evidence type="ECO:0000256" key="4">
    <source>
        <dbReference type="ARBA" id="ARBA00023125"/>
    </source>
</evidence>
<dbReference type="InterPro" id="IPR036864">
    <property type="entry name" value="Zn2-C6_fun-type_DNA-bd_sf"/>
</dbReference>
<organism evidence="9 10">
    <name type="scientific">Fusarium mangiferae</name>
    <name type="common">Mango malformation disease fungus</name>
    <dbReference type="NCBI Taxonomy" id="192010"/>
    <lineage>
        <taxon>Eukaryota</taxon>
        <taxon>Fungi</taxon>
        <taxon>Dikarya</taxon>
        <taxon>Ascomycota</taxon>
        <taxon>Pezizomycotina</taxon>
        <taxon>Sordariomycetes</taxon>
        <taxon>Hypocreomycetidae</taxon>
        <taxon>Hypocreales</taxon>
        <taxon>Nectriaceae</taxon>
        <taxon>Fusarium</taxon>
        <taxon>Fusarium fujikuroi species complex</taxon>
    </lineage>
</organism>
<dbReference type="SMART" id="SM00066">
    <property type="entry name" value="GAL4"/>
    <property type="match status" value="1"/>
</dbReference>
<dbReference type="AlphaFoldDB" id="A0A1L7U5U7"/>
<dbReference type="PROSITE" id="PS00463">
    <property type="entry name" value="ZN2_CY6_FUNGAL_1"/>
    <property type="match status" value="1"/>
</dbReference>
<keyword evidence="5" id="KW-0804">Transcription</keyword>
<evidence type="ECO:0000256" key="7">
    <source>
        <dbReference type="SAM" id="Coils"/>
    </source>
</evidence>
<dbReference type="InterPro" id="IPR001138">
    <property type="entry name" value="Zn2Cys6_DnaBD"/>
</dbReference>
<dbReference type="SUPFAM" id="SSF57701">
    <property type="entry name" value="Zn2/Cys6 DNA-binding domain"/>
    <property type="match status" value="1"/>
</dbReference>
<reference evidence="10" key="1">
    <citation type="journal article" date="2016" name="Genome Biol. Evol.">
        <title>Comparative 'omics' of the Fusarium fujikuroi species complex highlights differences in genetic potential and metabolite synthesis.</title>
        <authorList>
            <person name="Niehaus E.-M."/>
            <person name="Muensterkoetter M."/>
            <person name="Proctor R.H."/>
            <person name="Brown D.W."/>
            <person name="Sharon A."/>
            <person name="Idan Y."/>
            <person name="Oren-Young L."/>
            <person name="Sieber C.M."/>
            <person name="Novak O."/>
            <person name="Pencik A."/>
            <person name="Tarkowska D."/>
            <person name="Hromadova K."/>
            <person name="Freeman S."/>
            <person name="Maymon M."/>
            <person name="Elazar M."/>
            <person name="Youssef S.A."/>
            <person name="El-Shabrawy E.S.M."/>
            <person name="Shalaby A.B.A."/>
            <person name="Houterman P."/>
            <person name="Brock N.L."/>
            <person name="Burkhardt I."/>
            <person name="Tsavkelova E.A."/>
            <person name="Dickschat J.S."/>
            <person name="Galuszka P."/>
            <person name="Gueldener U."/>
            <person name="Tudzynski B."/>
        </authorList>
    </citation>
    <scope>NUCLEOTIDE SEQUENCE [LARGE SCALE GENOMIC DNA]</scope>
    <source>
        <strain evidence="10">MRC7560</strain>
    </source>
</reference>
<dbReference type="RefSeq" id="XP_041688309.1">
    <property type="nucleotide sequence ID" value="XM_041822650.1"/>
</dbReference>
<protein>
    <recommendedName>
        <fullName evidence="8">Zn(2)-C6 fungal-type domain-containing protein</fullName>
    </recommendedName>
</protein>
<feature type="coiled-coil region" evidence="7">
    <location>
        <begin position="272"/>
        <end position="299"/>
    </location>
</feature>
<evidence type="ECO:0000256" key="3">
    <source>
        <dbReference type="ARBA" id="ARBA00023015"/>
    </source>
</evidence>
<dbReference type="EMBL" id="FCQH01000014">
    <property type="protein sequence ID" value="CVL03743.1"/>
    <property type="molecule type" value="Genomic_DNA"/>
</dbReference>
<dbReference type="GO" id="GO:0008270">
    <property type="term" value="F:zinc ion binding"/>
    <property type="evidence" value="ECO:0007669"/>
    <property type="project" value="InterPro"/>
</dbReference>
<dbReference type="Pfam" id="PF11951">
    <property type="entry name" value="Fungal_trans_2"/>
    <property type="match status" value="1"/>
</dbReference>
<keyword evidence="7" id="KW-0175">Coiled coil</keyword>
<keyword evidence="2" id="KW-0862">Zinc</keyword>
<evidence type="ECO:0000259" key="8">
    <source>
        <dbReference type="PROSITE" id="PS50048"/>
    </source>
</evidence>
<evidence type="ECO:0000313" key="10">
    <source>
        <dbReference type="Proteomes" id="UP000184255"/>
    </source>
</evidence>
<dbReference type="GO" id="GO:0000981">
    <property type="term" value="F:DNA-binding transcription factor activity, RNA polymerase II-specific"/>
    <property type="evidence" value="ECO:0007669"/>
    <property type="project" value="InterPro"/>
</dbReference>
<dbReference type="PANTHER" id="PTHR36206:SF16">
    <property type="entry name" value="TRANSCRIPTION FACTOR DOMAIN-CONTAINING PROTEIN-RELATED"/>
    <property type="match status" value="1"/>
</dbReference>
<sequence length="536" mass="59800">MNPIRTSRGGKRSTRSRLGCRTCKIRRIKCDEGRPVCLRCSSTGRACDGYGVWDSKHPLPSTARSPSQHMNPSCSVSRDTHTQSYFNWFVTRARKKIPGIFASEFWNKLVLQVSTQENAVLYSLVALASAHKSGMLSPAGMPENESFTLQHYNAAIFQLQHHLITGNKESIRIVAISCLIFICLEFMRGNIKTGADHLQNGLNLLPLLNSQSCLGDGALVLKAHNESIEDVVTEAFLRLYVYSARFHRFPRNISIVTQDGALSGQSRSFPTLAVARLHLDELFNRIHRLEADARQLQALSCSVTTTMLQKQRRIQKDLDCWLSLFKHSYEDIANSDSEESLPLTLLRIHHVMAYVMARTCLAPSDELAYDLFKSSFDSVVSLSDHILEAAASVMAADIICGACTEKFSFSADMGIILPLYYTILKCRCPVTRRRALKLLLPVSHQEGIWNGPLAAAIACRVIQIEEEGYYGCSPIEDHPLESLIDAPISILPESHRITGVFIDPPESSTGDIVWGYRRAQENGQLAILQESVKAFK</sequence>
<keyword evidence="10" id="KW-1185">Reference proteome</keyword>
<evidence type="ECO:0000256" key="2">
    <source>
        <dbReference type="ARBA" id="ARBA00022833"/>
    </source>
</evidence>
<dbReference type="Proteomes" id="UP000184255">
    <property type="component" value="Unassembled WGS sequence"/>
</dbReference>
<dbReference type="GO" id="GO:0003677">
    <property type="term" value="F:DNA binding"/>
    <property type="evidence" value="ECO:0007669"/>
    <property type="project" value="UniProtKB-KW"/>
</dbReference>
<dbReference type="PANTHER" id="PTHR36206">
    <property type="entry name" value="ASPERCRYPTIN BIOSYNTHESIS CLUSTER-SPECIFIC TRANSCRIPTION REGULATOR ATNN-RELATED"/>
    <property type="match status" value="1"/>
</dbReference>
<accession>A0A1L7U5U7</accession>
<keyword evidence="6" id="KW-0539">Nucleus</keyword>
<evidence type="ECO:0000256" key="1">
    <source>
        <dbReference type="ARBA" id="ARBA00022723"/>
    </source>
</evidence>
<keyword evidence="1" id="KW-0479">Metal-binding</keyword>
<evidence type="ECO:0000256" key="5">
    <source>
        <dbReference type="ARBA" id="ARBA00023163"/>
    </source>
</evidence>
<keyword evidence="3" id="KW-0805">Transcription regulation</keyword>